<gene>
    <name evidence="2" type="ORF">AA309_20045</name>
</gene>
<evidence type="ECO:0000313" key="2">
    <source>
        <dbReference type="EMBL" id="KLK91396.1"/>
    </source>
</evidence>
<accession>A0A0H1R987</accession>
<dbReference type="PATRIC" id="fig|1225564.3.peg.5320"/>
<protein>
    <submittedName>
        <fullName evidence="2">Uncharacterized protein</fullName>
    </submittedName>
</protein>
<reference evidence="2 3" key="1">
    <citation type="submission" date="2015-05" db="EMBL/GenBank/DDBJ databases">
        <title>Draft genome sequence of Microvirga vignae strain BR3299, a novel nitrogen fixing bacteria isolated from Brazil semi-aired region.</title>
        <authorList>
            <person name="Zilli J.E."/>
            <person name="Passos S.R."/>
            <person name="Leite J."/>
            <person name="Baldani J.I."/>
            <person name="Xavier G.R."/>
            <person name="Rumjaneck N.G."/>
            <person name="Simoes-Araujo J.L."/>
        </authorList>
    </citation>
    <scope>NUCLEOTIDE SEQUENCE [LARGE SCALE GENOMIC DNA]</scope>
    <source>
        <strain evidence="2 3">BR3299</strain>
    </source>
</reference>
<organism evidence="2 3">
    <name type="scientific">Microvirga vignae</name>
    <dbReference type="NCBI Taxonomy" id="1225564"/>
    <lineage>
        <taxon>Bacteria</taxon>
        <taxon>Pseudomonadati</taxon>
        <taxon>Pseudomonadota</taxon>
        <taxon>Alphaproteobacteria</taxon>
        <taxon>Hyphomicrobiales</taxon>
        <taxon>Methylobacteriaceae</taxon>
        <taxon>Microvirga</taxon>
    </lineage>
</organism>
<feature type="region of interest" description="Disordered" evidence="1">
    <location>
        <begin position="32"/>
        <end position="60"/>
    </location>
</feature>
<keyword evidence="3" id="KW-1185">Reference proteome</keyword>
<comment type="caution">
    <text evidence="2">The sequence shown here is derived from an EMBL/GenBank/DDBJ whole genome shotgun (WGS) entry which is preliminary data.</text>
</comment>
<dbReference type="AlphaFoldDB" id="A0A0H1R987"/>
<sequence>MGDGKDSKRGSKGAKNREVRAHVLKVLKQLLPKGGKKKKGAGDTQSFEEVARAGAIGRGH</sequence>
<dbReference type="STRING" id="1225564.AA309_20045"/>
<evidence type="ECO:0000313" key="3">
    <source>
        <dbReference type="Proteomes" id="UP000035489"/>
    </source>
</evidence>
<dbReference type="RefSeq" id="WP_047190794.1">
    <property type="nucleotide sequence ID" value="NZ_LCYG01000055.1"/>
</dbReference>
<proteinExistence type="predicted"/>
<dbReference type="Proteomes" id="UP000035489">
    <property type="component" value="Unassembled WGS sequence"/>
</dbReference>
<dbReference type="EMBL" id="LCYG01000055">
    <property type="protein sequence ID" value="KLK91396.1"/>
    <property type="molecule type" value="Genomic_DNA"/>
</dbReference>
<evidence type="ECO:0000256" key="1">
    <source>
        <dbReference type="SAM" id="MobiDB-lite"/>
    </source>
</evidence>
<name>A0A0H1R987_9HYPH</name>